<proteinExistence type="predicted"/>
<evidence type="ECO:0000256" key="1">
    <source>
        <dbReference type="SAM" id="MobiDB-lite"/>
    </source>
</evidence>
<dbReference type="Pfam" id="PF12669">
    <property type="entry name" value="FeoB_associated"/>
    <property type="match status" value="1"/>
</dbReference>
<keyword evidence="2" id="KW-1133">Transmembrane helix</keyword>
<feature type="region of interest" description="Disordered" evidence="1">
    <location>
        <begin position="1"/>
        <end position="22"/>
    </location>
</feature>
<dbReference type="eggNOG" id="ENOG5033CYK">
    <property type="taxonomic scope" value="Bacteria"/>
</dbReference>
<keyword evidence="2" id="KW-0812">Transmembrane</keyword>
<protein>
    <recommendedName>
        <fullName evidence="5">FeoB-associated Cys-rich membrane protein</fullName>
    </recommendedName>
</protein>
<evidence type="ECO:0000313" key="3">
    <source>
        <dbReference type="EMBL" id="EXJ14191.1"/>
    </source>
</evidence>
<keyword evidence="2" id="KW-0472">Membrane</keyword>
<dbReference type="RefSeq" id="WP_043755457.1">
    <property type="nucleotide sequence ID" value="NZ_AONC01000045.1"/>
</dbReference>
<dbReference type="STRING" id="1249627.D779_2862"/>
<dbReference type="OrthoDB" id="5816510at2"/>
<sequence length="83" mass="8927">MSHDEQSTQTVEQIQSGTGTAESVVNTSTPLGWADIAVAAVIVAAALYYLYRNLWRKRGRCEGCASKGKEGCAVNKVEPPKMP</sequence>
<feature type="compositionally biased region" description="Polar residues" evidence="1">
    <location>
        <begin position="7"/>
        <end position="22"/>
    </location>
</feature>
<keyword evidence="4" id="KW-1185">Reference proteome</keyword>
<organism evidence="3 4">
    <name type="scientific">Imhoffiella purpurea</name>
    <dbReference type="NCBI Taxonomy" id="1249627"/>
    <lineage>
        <taxon>Bacteria</taxon>
        <taxon>Pseudomonadati</taxon>
        <taxon>Pseudomonadota</taxon>
        <taxon>Gammaproteobacteria</taxon>
        <taxon>Chromatiales</taxon>
        <taxon>Chromatiaceae</taxon>
        <taxon>Imhoffiella</taxon>
    </lineage>
</organism>
<dbReference type="EMBL" id="AONC01000045">
    <property type="protein sequence ID" value="EXJ14191.1"/>
    <property type="molecule type" value="Genomic_DNA"/>
</dbReference>
<reference evidence="3 4" key="1">
    <citation type="submission" date="2012-11" db="EMBL/GenBank/DDBJ databases">
        <title>Genome assembly of Thiorhodococcus sp. AK35.</title>
        <authorList>
            <person name="Nupur N."/>
            <person name="Khatri I."/>
            <person name="Subramanian S."/>
            <person name="Pinnaka A."/>
        </authorList>
    </citation>
    <scope>NUCLEOTIDE SEQUENCE [LARGE SCALE GENOMIC DNA]</scope>
    <source>
        <strain evidence="3 4">AK35</strain>
    </source>
</reference>
<gene>
    <name evidence="3" type="ORF">D779_2862</name>
</gene>
<dbReference type="Proteomes" id="UP000019460">
    <property type="component" value="Unassembled WGS sequence"/>
</dbReference>
<name>W9VB61_9GAMM</name>
<evidence type="ECO:0000313" key="4">
    <source>
        <dbReference type="Proteomes" id="UP000019460"/>
    </source>
</evidence>
<evidence type="ECO:0000256" key="2">
    <source>
        <dbReference type="SAM" id="Phobius"/>
    </source>
</evidence>
<feature type="transmembrane region" description="Helical" evidence="2">
    <location>
        <begin position="31"/>
        <end position="51"/>
    </location>
</feature>
<dbReference type="AlphaFoldDB" id="W9VB61"/>
<accession>W9VB61</accession>
<evidence type="ECO:0008006" key="5">
    <source>
        <dbReference type="Google" id="ProtNLM"/>
    </source>
</evidence>
<comment type="caution">
    <text evidence="3">The sequence shown here is derived from an EMBL/GenBank/DDBJ whole genome shotgun (WGS) entry which is preliminary data.</text>
</comment>